<proteinExistence type="predicted"/>
<sequence length="496" mass="55906">MDPTILPAACSTIAVIFLTMIIIKIIARKFAFPARERAPRQPPVVGGAFLLGALPTLLSKGLQPILHDLHTELGSVFTISIFGLKKVTFLVGPEVTAHFFQAPHSEICQPDMYKFTVPIFGKGVLLDADFATSNKQIRLARDALKREELKNYIEPMVREVKDYFAKWGQDGIVDLKHELGQVLMLIAARCLLGKEVRENMFSEVSALLHDLFENGAQLITLLCPYLPIPSHQRRDEARTKLGKIFHEIVKSRKISGQIEDDVLQKIIDSKCMENGRSMTENEITGILIAMLFAGQHTSSSASSWMGACLLSHEQFLTAAIEEQKKLIELHGEHIDENILMEMVNLQCCIKEAIRMHSPSALIIRHVKKNFIVQTREGCYYEIPKGQTVVTSVAVGNKLPHIYKDPHIYDPYRFGPGREEDKVGGKFAYTSFGGGRHACPGEYYAFLQIKVIWSFLLRNFEFKMISPFPQEEFDKFLPGPKGKIMVSYKKRLLLAST</sequence>
<reference evidence="1" key="1">
    <citation type="submission" date="2021-05" db="EMBL/GenBank/DDBJ databases">
        <authorList>
            <person name="Scholz U."/>
            <person name="Mascher M."/>
            <person name="Fiebig A."/>
        </authorList>
    </citation>
    <scope>NUCLEOTIDE SEQUENCE [LARGE SCALE GENOMIC DNA]</scope>
</reference>
<evidence type="ECO:0000313" key="1">
    <source>
        <dbReference type="EnsemblPlants" id="AVESA.00010b.r2.4CG1252870.3.CDS"/>
    </source>
</evidence>
<dbReference type="Proteomes" id="UP001732700">
    <property type="component" value="Chromosome 4C"/>
</dbReference>
<reference evidence="1" key="2">
    <citation type="submission" date="2025-09" db="UniProtKB">
        <authorList>
            <consortium name="EnsemblPlants"/>
        </authorList>
    </citation>
    <scope>IDENTIFICATION</scope>
</reference>
<dbReference type="EnsemblPlants" id="AVESA.00010b.r2.4CG1252870.3">
    <property type="protein sequence ID" value="AVESA.00010b.r2.4CG1252870.3.CDS"/>
    <property type="gene ID" value="AVESA.00010b.r2.4CG1252870"/>
</dbReference>
<keyword evidence="2" id="KW-1185">Reference proteome</keyword>
<organism evidence="1 2">
    <name type="scientific">Avena sativa</name>
    <name type="common">Oat</name>
    <dbReference type="NCBI Taxonomy" id="4498"/>
    <lineage>
        <taxon>Eukaryota</taxon>
        <taxon>Viridiplantae</taxon>
        <taxon>Streptophyta</taxon>
        <taxon>Embryophyta</taxon>
        <taxon>Tracheophyta</taxon>
        <taxon>Spermatophyta</taxon>
        <taxon>Magnoliopsida</taxon>
        <taxon>Liliopsida</taxon>
        <taxon>Poales</taxon>
        <taxon>Poaceae</taxon>
        <taxon>BOP clade</taxon>
        <taxon>Pooideae</taxon>
        <taxon>Poodae</taxon>
        <taxon>Poeae</taxon>
        <taxon>Poeae Chloroplast Group 1 (Aveneae type)</taxon>
        <taxon>Aveninae</taxon>
        <taxon>Avena</taxon>
    </lineage>
</organism>
<name>A0ACD5WL50_AVESA</name>
<protein>
    <submittedName>
        <fullName evidence="1">Uncharacterized protein</fullName>
    </submittedName>
</protein>
<accession>A0ACD5WL50</accession>
<evidence type="ECO:0000313" key="2">
    <source>
        <dbReference type="Proteomes" id="UP001732700"/>
    </source>
</evidence>